<evidence type="ECO:0000256" key="1">
    <source>
        <dbReference type="SAM" id="MobiDB-lite"/>
    </source>
</evidence>
<keyword evidence="2" id="KW-0472">Membrane</keyword>
<keyword evidence="2" id="KW-1133">Transmembrane helix</keyword>
<reference evidence="3 4" key="1">
    <citation type="submission" date="2016-08" db="EMBL/GenBank/DDBJ databases">
        <authorList>
            <person name="Varghese N."/>
            <person name="Submissions Spin"/>
        </authorList>
    </citation>
    <scope>NUCLEOTIDE SEQUENCE [LARGE SCALE GENOMIC DNA]</scope>
    <source>
        <strain evidence="3 4">R-53116</strain>
    </source>
</reference>
<accession>A0ABY0K2N0</accession>
<evidence type="ECO:0000313" key="4">
    <source>
        <dbReference type="Proteomes" id="UP000182448"/>
    </source>
</evidence>
<organism evidence="3 4">
    <name type="scientific">Weissella hellenica</name>
    <dbReference type="NCBI Taxonomy" id="46256"/>
    <lineage>
        <taxon>Bacteria</taxon>
        <taxon>Bacillati</taxon>
        <taxon>Bacillota</taxon>
        <taxon>Bacilli</taxon>
        <taxon>Lactobacillales</taxon>
        <taxon>Lactobacillaceae</taxon>
        <taxon>Weissella</taxon>
    </lineage>
</organism>
<protein>
    <recommendedName>
        <fullName evidence="5">Gram-positive cocci surface proteins LPxTG domain-containing protein</fullName>
    </recommendedName>
</protein>
<keyword evidence="2" id="KW-0812">Transmembrane</keyword>
<sequence>MSGIIEQWTNGTGQDGDEQAPVTGGDEQTPTTGDDEQAPVTGGGDEQASTTDNDVDRENVDNADVVVDDIKTDTPLDTGINMTDINANVISVALSKNHDQATEQSTNAVAENNQDLVLPATGITNEAENNNLLVVLSLVMASLIGGLGLAKIKQHHN</sequence>
<dbReference type="GeneID" id="72424575"/>
<dbReference type="Proteomes" id="UP000182448">
    <property type="component" value="Unassembled WGS sequence"/>
</dbReference>
<dbReference type="RefSeq" id="WP_240005989.1">
    <property type="nucleotide sequence ID" value="NZ_BJEG01000012.1"/>
</dbReference>
<keyword evidence="4" id="KW-1185">Reference proteome</keyword>
<proteinExistence type="predicted"/>
<name>A0ABY0K2N0_WEIHE</name>
<feature type="region of interest" description="Disordered" evidence="1">
    <location>
        <begin position="1"/>
        <end position="64"/>
    </location>
</feature>
<feature type="transmembrane region" description="Helical" evidence="2">
    <location>
        <begin position="132"/>
        <end position="150"/>
    </location>
</feature>
<evidence type="ECO:0008006" key="5">
    <source>
        <dbReference type="Google" id="ProtNLM"/>
    </source>
</evidence>
<evidence type="ECO:0000313" key="3">
    <source>
        <dbReference type="EMBL" id="SCC07825.1"/>
    </source>
</evidence>
<dbReference type="EMBL" id="FMAW01000014">
    <property type="protein sequence ID" value="SCC07825.1"/>
    <property type="molecule type" value="Genomic_DNA"/>
</dbReference>
<comment type="caution">
    <text evidence="3">The sequence shown here is derived from an EMBL/GenBank/DDBJ whole genome shotgun (WGS) entry which is preliminary data.</text>
</comment>
<evidence type="ECO:0000256" key="2">
    <source>
        <dbReference type="SAM" id="Phobius"/>
    </source>
</evidence>
<gene>
    <name evidence="3" type="ORF">GA0061075_11446</name>
</gene>